<dbReference type="GO" id="GO:0005886">
    <property type="term" value="C:plasma membrane"/>
    <property type="evidence" value="ECO:0007669"/>
    <property type="project" value="UniProtKB-SubCell"/>
</dbReference>
<protein>
    <recommendedName>
        <fullName evidence="12">Innexin</fullName>
    </recommendedName>
</protein>
<keyword evidence="7" id="KW-0965">Cell junction</keyword>
<dbReference type="OrthoDB" id="6333407at2759"/>
<evidence type="ECO:0000313" key="15">
    <source>
        <dbReference type="Proteomes" id="UP000326759"/>
    </source>
</evidence>
<feature type="compositionally biased region" description="Polar residues" evidence="13">
    <location>
        <begin position="419"/>
        <end position="441"/>
    </location>
</feature>
<dbReference type="GO" id="GO:0005243">
    <property type="term" value="F:gap junction channel activity"/>
    <property type="evidence" value="ECO:0007669"/>
    <property type="project" value="TreeGrafter"/>
</dbReference>
<evidence type="ECO:0000256" key="2">
    <source>
        <dbReference type="ARBA" id="ARBA00004651"/>
    </source>
</evidence>
<sequence>MPSLGGGNMDIRSILGSIVNFAKSKAAHTATAPCDGFVLKMHYRWTFFIFLAGFFSVWYNWYHRDIITCVSHFNADTQVRLDYINICLSYPFIEYDDYTRRYLLYYRWIHWVFLLLAGIYYIPRKVSKNVDNPKLRKLIEDLYQNSSRYDQIENQIVEHSVRYIAFNLKTHNGLYYKFLFINILALLIDIFTLYFLDFVLQGYFLKYGFNAYPFERDPRKFTDYMSVMFPPFATCELERANQLTAMREEKLGCHLTFMELYEKVFLLIWLWLIILMTVSIMYIIFILLLGFPFFRKYVLRMSKPVHSQQNVNTIINAVSKICKVGDIYVIYRVKQHLSHARFYELLHKLSNPDHMKAYMPNPIDLHNEKAKALAKNSYDNLRNRKGQPHQQQPQDPPINPEYLQHLLSNSDVVPRGPQHKNQQDIQQRTPLLNKNTSILIE</sequence>
<dbReference type="InterPro" id="IPR000990">
    <property type="entry name" value="Innexin"/>
</dbReference>
<reference evidence="14 15" key="1">
    <citation type="journal article" date="2019" name="PLoS Biol.">
        <title>Sex chromosomes control vertical transmission of feminizing Wolbachia symbionts in an isopod.</title>
        <authorList>
            <person name="Becking T."/>
            <person name="Chebbi M.A."/>
            <person name="Giraud I."/>
            <person name="Moumen B."/>
            <person name="Laverre T."/>
            <person name="Caubet Y."/>
            <person name="Peccoud J."/>
            <person name="Gilbert C."/>
            <person name="Cordaux R."/>
        </authorList>
    </citation>
    <scope>NUCLEOTIDE SEQUENCE [LARGE SCALE GENOMIC DNA]</scope>
    <source>
        <strain evidence="14">ANa2</strain>
        <tissue evidence="14">Whole body excluding digestive tract and cuticle</tissue>
    </source>
</reference>
<evidence type="ECO:0000256" key="6">
    <source>
        <dbReference type="ARBA" id="ARBA00022868"/>
    </source>
</evidence>
<evidence type="ECO:0000256" key="12">
    <source>
        <dbReference type="RuleBase" id="RU010713"/>
    </source>
</evidence>
<keyword evidence="11 12" id="KW-0407">Ion channel</keyword>
<dbReference type="Proteomes" id="UP000326759">
    <property type="component" value="Unassembled WGS sequence"/>
</dbReference>
<evidence type="ECO:0000256" key="7">
    <source>
        <dbReference type="ARBA" id="ARBA00022949"/>
    </source>
</evidence>
<dbReference type="AlphaFoldDB" id="A0A5N5TMD5"/>
<organism evidence="14 15">
    <name type="scientific">Armadillidium nasatum</name>
    <dbReference type="NCBI Taxonomy" id="96803"/>
    <lineage>
        <taxon>Eukaryota</taxon>
        <taxon>Metazoa</taxon>
        <taxon>Ecdysozoa</taxon>
        <taxon>Arthropoda</taxon>
        <taxon>Crustacea</taxon>
        <taxon>Multicrustacea</taxon>
        <taxon>Malacostraca</taxon>
        <taxon>Eumalacostraca</taxon>
        <taxon>Peracarida</taxon>
        <taxon>Isopoda</taxon>
        <taxon>Oniscidea</taxon>
        <taxon>Crinocheta</taxon>
        <taxon>Armadillidiidae</taxon>
        <taxon>Armadillidium</taxon>
    </lineage>
</organism>
<keyword evidence="15" id="KW-1185">Reference proteome</keyword>
<evidence type="ECO:0000256" key="4">
    <source>
        <dbReference type="ARBA" id="ARBA00022475"/>
    </source>
</evidence>
<keyword evidence="6" id="KW-0303">Gap junction</keyword>
<feature type="region of interest" description="Disordered" evidence="13">
    <location>
        <begin position="381"/>
        <end position="441"/>
    </location>
</feature>
<dbReference type="Pfam" id="PF00876">
    <property type="entry name" value="Innexin"/>
    <property type="match status" value="1"/>
</dbReference>
<evidence type="ECO:0000256" key="1">
    <source>
        <dbReference type="ARBA" id="ARBA00004610"/>
    </source>
</evidence>
<evidence type="ECO:0000256" key="8">
    <source>
        <dbReference type="ARBA" id="ARBA00022989"/>
    </source>
</evidence>
<evidence type="ECO:0000256" key="9">
    <source>
        <dbReference type="ARBA" id="ARBA00023065"/>
    </source>
</evidence>
<feature type="transmembrane region" description="Helical" evidence="12">
    <location>
        <begin position="45"/>
        <end position="62"/>
    </location>
</feature>
<keyword evidence="5 12" id="KW-0812">Transmembrane</keyword>
<gene>
    <name evidence="14" type="primary">inx2_1</name>
    <name evidence="12" type="synonym">inx</name>
    <name evidence="14" type="ORF">Anas_01091</name>
</gene>
<evidence type="ECO:0000256" key="3">
    <source>
        <dbReference type="ARBA" id="ARBA00022448"/>
    </source>
</evidence>
<dbReference type="PANTHER" id="PTHR11893:SF40">
    <property type="entry name" value="INNEXIN SHAKING-B"/>
    <property type="match status" value="1"/>
</dbReference>
<comment type="caution">
    <text evidence="14">The sequence shown here is derived from an EMBL/GenBank/DDBJ whole genome shotgun (WGS) entry which is preliminary data.</text>
</comment>
<keyword evidence="4" id="KW-1003">Cell membrane</keyword>
<keyword evidence="9 12" id="KW-0406">Ion transport</keyword>
<keyword evidence="8 12" id="KW-1133">Transmembrane helix</keyword>
<evidence type="ECO:0000256" key="13">
    <source>
        <dbReference type="SAM" id="MobiDB-lite"/>
    </source>
</evidence>
<evidence type="ECO:0000313" key="14">
    <source>
        <dbReference type="EMBL" id="KAB7507302.1"/>
    </source>
</evidence>
<dbReference type="PANTHER" id="PTHR11893">
    <property type="entry name" value="INNEXIN"/>
    <property type="match status" value="1"/>
</dbReference>
<evidence type="ECO:0000256" key="10">
    <source>
        <dbReference type="ARBA" id="ARBA00023136"/>
    </source>
</evidence>
<dbReference type="EMBL" id="SEYY01000423">
    <property type="protein sequence ID" value="KAB7507302.1"/>
    <property type="molecule type" value="Genomic_DNA"/>
</dbReference>
<feature type="transmembrane region" description="Helical" evidence="12">
    <location>
        <begin position="174"/>
        <end position="196"/>
    </location>
</feature>
<dbReference type="GO" id="GO:0034220">
    <property type="term" value="P:monoatomic ion transmembrane transport"/>
    <property type="evidence" value="ECO:0007669"/>
    <property type="project" value="UniProtKB-KW"/>
</dbReference>
<feature type="transmembrane region" description="Helical" evidence="12">
    <location>
        <begin position="105"/>
        <end position="122"/>
    </location>
</feature>
<dbReference type="PROSITE" id="PS51013">
    <property type="entry name" value="PANNEXIN"/>
    <property type="match status" value="1"/>
</dbReference>
<dbReference type="GO" id="GO:0005921">
    <property type="term" value="C:gap junction"/>
    <property type="evidence" value="ECO:0007669"/>
    <property type="project" value="UniProtKB-SubCell"/>
</dbReference>
<keyword evidence="3 12" id="KW-0813">Transport</keyword>
<evidence type="ECO:0000256" key="11">
    <source>
        <dbReference type="ARBA" id="ARBA00023303"/>
    </source>
</evidence>
<feature type="transmembrane region" description="Helical" evidence="12">
    <location>
        <begin position="268"/>
        <end position="294"/>
    </location>
</feature>
<evidence type="ECO:0000256" key="5">
    <source>
        <dbReference type="ARBA" id="ARBA00022692"/>
    </source>
</evidence>
<comment type="subcellular location">
    <subcellularLocation>
        <location evidence="1">Cell junction</location>
        <location evidence="1">Gap junction</location>
    </subcellularLocation>
    <subcellularLocation>
        <location evidence="2 12">Cell membrane</location>
        <topology evidence="2 12">Multi-pass membrane protein</topology>
    </subcellularLocation>
</comment>
<comment type="function">
    <text evidence="12">Structural component of the gap junctions.</text>
</comment>
<accession>A0A5N5TMD5</accession>
<name>A0A5N5TMD5_9CRUS</name>
<keyword evidence="10 12" id="KW-0472">Membrane</keyword>
<proteinExistence type="inferred from homology"/>
<comment type="similarity">
    <text evidence="12">Belongs to the pannexin family.</text>
</comment>